<dbReference type="SUPFAM" id="SSF53098">
    <property type="entry name" value="Ribonuclease H-like"/>
    <property type="match status" value="1"/>
</dbReference>
<dbReference type="PANTHER" id="PTHR47331">
    <property type="entry name" value="PHD-TYPE DOMAIN-CONTAINING PROTEIN"/>
    <property type="match status" value="1"/>
</dbReference>
<dbReference type="EMBL" id="BGPR01059442">
    <property type="protein sequence ID" value="GBO35459.1"/>
    <property type="molecule type" value="Genomic_DNA"/>
</dbReference>
<keyword evidence="2" id="KW-1185">Reference proteome</keyword>
<proteinExistence type="predicted"/>
<evidence type="ECO:0008006" key="3">
    <source>
        <dbReference type="Google" id="ProtNLM"/>
    </source>
</evidence>
<accession>A0A4Y2WDZ8</accession>
<sequence>MFDWDDEVPLHLKRTWEKFRDELIELKHLNIERHVLCSKTLKVELIGFGDAYGCGVYIRSLSTSGEIKVSRLCSKSRVPPIKEVSIPRQNLCRKVVHNCVTCFKVKSTLMIQIMGDLPKERVMKNFPFNVSGIDLCGPFSIKFKNQRKGVYHIMYVCIFICFATKSIHLECISDLTTVSFIETLKRFISRRGKPVKLFPDNVKNFVGASLAIKKLYKLLCTPDDVLAGYLASEEIEWNFLPPRTPNFGGLWEAGVK</sequence>
<gene>
    <name evidence="1" type="ORF">AVEN_98049_1</name>
</gene>
<dbReference type="Pfam" id="PF05380">
    <property type="entry name" value="Peptidase_A17"/>
    <property type="match status" value="1"/>
</dbReference>
<dbReference type="InterPro" id="IPR012337">
    <property type="entry name" value="RNaseH-like_sf"/>
</dbReference>
<dbReference type="PANTHER" id="PTHR47331:SF1">
    <property type="entry name" value="GAG-LIKE PROTEIN"/>
    <property type="match status" value="1"/>
</dbReference>
<name>A0A4Y2WDZ8_ARAVE</name>
<dbReference type="GO" id="GO:0003676">
    <property type="term" value="F:nucleic acid binding"/>
    <property type="evidence" value="ECO:0007669"/>
    <property type="project" value="InterPro"/>
</dbReference>
<dbReference type="InterPro" id="IPR008042">
    <property type="entry name" value="Retrotrans_Pao"/>
</dbReference>
<protein>
    <recommendedName>
        <fullName evidence="3">Integrase catalytic domain-containing protein</fullName>
    </recommendedName>
</protein>
<dbReference type="Proteomes" id="UP000499080">
    <property type="component" value="Unassembled WGS sequence"/>
</dbReference>
<organism evidence="1 2">
    <name type="scientific">Araneus ventricosus</name>
    <name type="common">Orbweaver spider</name>
    <name type="synonym">Epeira ventricosa</name>
    <dbReference type="NCBI Taxonomy" id="182803"/>
    <lineage>
        <taxon>Eukaryota</taxon>
        <taxon>Metazoa</taxon>
        <taxon>Ecdysozoa</taxon>
        <taxon>Arthropoda</taxon>
        <taxon>Chelicerata</taxon>
        <taxon>Arachnida</taxon>
        <taxon>Araneae</taxon>
        <taxon>Araneomorphae</taxon>
        <taxon>Entelegynae</taxon>
        <taxon>Araneoidea</taxon>
        <taxon>Araneidae</taxon>
        <taxon>Araneus</taxon>
    </lineage>
</organism>
<dbReference type="Gene3D" id="3.30.420.10">
    <property type="entry name" value="Ribonuclease H-like superfamily/Ribonuclease H"/>
    <property type="match status" value="1"/>
</dbReference>
<evidence type="ECO:0000313" key="1">
    <source>
        <dbReference type="EMBL" id="GBO35459.1"/>
    </source>
</evidence>
<evidence type="ECO:0000313" key="2">
    <source>
        <dbReference type="Proteomes" id="UP000499080"/>
    </source>
</evidence>
<dbReference type="OrthoDB" id="5984724at2759"/>
<dbReference type="AlphaFoldDB" id="A0A4Y2WDZ8"/>
<reference evidence="1 2" key="1">
    <citation type="journal article" date="2019" name="Sci. Rep.">
        <title>Orb-weaving spider Araneus ventricosus genome elucidates the spidroin gene catalogue.</title>
        <authorList>
            <person name="Kono N."/>
            <person name="Nakamura H."/>
            <person name="Ohtoshi R."/>
            <person name="Moran D.A.P."/>
            <person name="Shinohara A."/>
            <person name="Yoshida Y."/>
            <person name="Fujiwara M."/>
            <person name="Mori M."/>
            <person name="Tomita M."/>
            <person name="Arakawa K."/>
        </authorList>
    </citation>
    <scope>NUCLEOTIDE SEQUENCE [LARGE SCALE GENOMIC DNA]</scope>
</reference>
<dbReference type="InterPro" id="IPR036397">
    <property type="entry name" value="RNaseH_sf"/>
</dbReference>
<comment type="caution">
    <text evidence="1">The sequence shown here is derived from an EMBL/GenBank/DDBJ whole genome shotgun (WGS) entry which is preliminary data.</text>
</comment>